<organism evidence="2 3">
    <name type="scientific">Actinoallomurus acaciae</name>
    <dbReference type="NCBI Taxonomy" id="502577"/>
    <lineage>
        <taxon>Bacteria</taxon>
        <taxon>Bacillati</taxon>
        <taxon>Actinomycetota</taxon>
        <taxon>Actinomycetes</taxon>
        <taxon>Streptosporangiales</taxon>
        <taxon>Thermomonosporaceae</taxon>
        <taxon>Actinoallomurus</taxon>
    </lineage>
</organism>
<dbReference type="EMBL" id="JBHLZP010000134">
    <property type="protein sequence ID" value="MFB9834342.1"/>
    <property type="molecule type" value="Genomic_DNA"/>
</dbReference>
<evidence type="ECO:0008006" key="4">
    <source>
        <dbReference type="Google" id="ProtNLM"/>
    </source>
</evidence>
<feature type="transmembrane region" description="Helical" evidence="1">
    <location>
        <begin position="15"/>
        <end position="33"/>
    </location>
</feature>
<proteinExistence type="predicted"/>
<evidence type="ECO:0000313" key="2">
    <source>
        <dbReference type="EMBL" id="MFB9834342.1"/>
    </source>
</evidence>
<gene>
    <name evidence="2" type="ORF">ACFFNX_19350</name>
</gene>
<evidence type="ECO:0000256" key="1">
    <source>
        <dbReference type="SAM" id="Phobius"/>
    </source>
</evidence>
<keyword evidence="1" id="KW-0812">Transmembrane</keyword>
<dbReference type="Proteomes" id="UP001589627">
    <property type="component" value="Unassembled WGS sequence"/>
</dbReference>
<accession>A0ABV5YH12</accession>
<name>A0ABV5YH12_9ACTN</name>
<keyword evidence="1" id="KW-0472">Membrane</keyword>
<sequence length="185" mass="20405">MNLELIGLRAPARRLRPVAAGPFALLSLVVALLPIRPAGLWLTAVIACYTLPWLLGLRERRPGRWRLSARGLERLAADGTVTEAYELSRVEEFAVTADDGVLTIFHRFGATVAGPLAEMGFDLLSFYVTARRLGITTHVIDGDRSLFEDDGLPQEDEAPRALGRRAEQRLRDQEAALLAVAHEPR</sequence>
<keyword evidence="1" id="KW-1133">Transmembrane helix</keyword>
<reference evidence="2 3" key="1">
    <citation type="submission" date="2024-09" db="EMBL/GenBank/DDBJ databases">
        <authorList>
            <person name="Sun Q."/>
            <person name="Mori K."/>
        </authorList>
    </citation>
    <scope>NUCLEOTIDE SEQUENCE [LARGE SCALE GENOMIC DNA]</scope>
    <source>
        <strain evidence="2 3">TBRC 0563</strain>
    </source>
</reference>
<feature type="non-terminal residue" evidence="2">
    <location>
        <position position="185"/>
    </location>
</feature>
<evidence type="ECO:0000313" key="3">
    <source>
        <dbReference type="Proteomes" id="UP001589627"/>
    </source>
</evidence>
<feature type="transmembrane region" description="Helical" evidence="1">
    <location>
        <begin position="39"/>
        <end position="57"/>
    </location>
</feature>
<protein>
    <recommendedName>
        <fullName evidence="4">PH domain-containing protein</fullName>
    </recommendedName>
</protein>
<keyword evidence="3" id="KW-1185">Reference proteome</keyword>
<comment type="caution">
    <text evidence="2">The sequence shown here is derived from an EMBL/GenBank/DDBJ whole genome shotgun (WGS) entry which is preliminary data.</text>
</comment>